<dbReference type="AlphaFoldDB" id="A0AA85BSL5"/>
<evidence type="ECO:0000259" key="5">
    <source>
        <dbReference type="PROSITE" id="PS01180"/>
    </source>
</evidence>
<keyword evidence="1" id="KW-0677">Repeat</keyword>
<comment type="caution">
    <text evidence="3">Lacks conserved residue(s) required for the propagation of feature annotation.</text>
</comment>
<dbReference type="PANTHER" id="PTHR24251:SF37">
    <property type="entry name" value="CUB DOMAIN-CONTAINING PROTEIN"/>
    <property type="match status" value="1"/>
</dbReference>
<evidence type="ECO:0000256" key="3">
    <source>
        <dbReference type="PROSITE-ProRule" id="PRU00059"/>
    </source>
</evidence>
<keyword evidence="2" id="KW-1015">Disulfide bond</keyword>
<organism evidence="6 7">
    <name type="scientific">Schistosoma mattheei</name>
    <dbReference type="NCBI Taxonomy" id="31246"/>
    <lineage>
        <taxon>Eukaryota</taxon>
        <taxon>Metazoa</taxon>
        <taxon>Spiralia</taxon>
        <taxon>Lophotrochozoa</taxon>
        <taxon>Platyhelminthes</taxon>
        <taxon>Trematoda</taxon>
        <taxon>Digenea</taxon>
        <taxon>Strigeidida</taxon>
        <taxon>Schistosomatoidea</taxon>
        <taxon>Schistosomatidae</taxon>
        <taxon>Schistosoma</taxon>
    </lineage>
</organism>
<evidence type="ECO:0000313" key="7">
    <source>
        <dbReference type="WBParaSite" id="SMTH1_78300.1"/>
    </source>
</evidence>
<dbReference type="SUPFAM" id="SSF49854">
    <property type="entry name" value="Spermadhesin, CUB domain"/>
    <property type="match status" value="2"/>
</dbReference>
<evidence type="ECO:0000256" key="4">
    <source>
        <dbReference type="SAM" id="MobiDB-lite"/>
    </source>
</evidence>
<evidence type="ECO:0000313" key="6">
    <source>
        <dbReference type="Proteomes" id="UP000050791"/>
    </source>
</evidence>
<dbReference type="InterPro" id="IPR035914">
    <property type="entry name" value="Sperma_CUB_dom_sf"/>
</dbReference>
<dbReference type="InterPro" id="IPR000859">
    <property type="entry name" value="CUB_dom"/>
</dbReference>
<sequence length="836" mass="97873">MLFSNLDKLIQFVMLIYTTDNFIRFVLISSSVTTNRLHLYENMNQSSEYLKMNGLQRTNFKFSQKYKHVNDQRHHQQRSDVPTRLPSVQECISDQYNYSVIKGCLCYLFQSTGLSNGSFEFITNLHLNLFWNKTSKCIIYTFVGDLKEIVHVRLLEFSLPMKIRKIGSNKCTTQFKVYHQLERAELMSNDQPDYELCGQHLNQLPVHEFHSYGRVMIIELDQITKEKQKVIGFYEFLDRDAYQTDGLPIKATKCDQLFFSSSYITIQDDHNQQISPKSNSLNQRQKGSNEKLFSSRTKTNGKFFSPNYPQFYKASMLCKYYFLAHYNERIVIKLNHVQLWSYKSCHHTSQRDTIHFHEITTSLFDLNYSSFFQLEKIIQNSIVYELKKQLLFLCGDKDQTVIISDNRFMMLTLQTHVDSVGARGFEGVYQFLSKEKLSYSQGNHDDKDIYKHIDKELFRNPTTKGFMNTEIDSSVQKKTIQQIKHIWMNPSKLQGTIKSPNYPSVYPQNCKLLYIINIPEKRLLRLKFSDIQLGSNMSSTKCTQHVGDRIEIYEKNYLNITPKLILCGTSVPEEQIMLNNKFEMQRVYIYFITDHITSTNELGFMLSYEYSTKNDYTENNNKLFLIRKDLSDKVDDDTCQFTITSYGKESNGFLHIPSNLIRTRKPSELNNCKWKLEGGYGQRIQIRFVRRLDNSQQIYQFQRSQITSSEVNDIVLNYTSDFIQYDREFGGSIYRQKHQPDMNDIHEIKSSFLNSLKCPTSMTLELINYRADVLTTNNDINRLLNKRLNPNFVSQQSYSSLNLNAISTTQSTSPLFTTDPMETIPLDPVRLCAGIL</sequence>
<dbReference type="Gene3D" id="2.60.120.290">
    <property type="entry name" value="Spermadhesin, CUB domain"/>
    <property type="match status" value="2"/>
</dbReference>
<name>A0AA85BSL5_9TREM</name>
<reference evidence="7" key="1">
    <citation type="submission" date="2023-11" db="UniProtKB">
        <authorList>
            <consortium name="WormBaseParasite"/>
        </authorList>
    </citation>
    <scope>IDENTIFICATION</scope>
</reference>
<feature type="region of interest" description="Disordered" evidence="4">
    <location>
        <begin position="272"/>
        <end position="293"/>
    </location>
</feature>
<dbReference type="WBParaSite" id="SMTH1_78300.1">
    <property type="protein sequence ID" value="SMTH1_78300.1"/>
    <property type="gene ID" value="SMTH1_78300"/>
</dbReference>
<dbReference type="PANTHER" id="PTHR24251">
    <property type="entry name" value="OVOCHYMASE-RELATED"/>
    <property type="match status" value="1"/>
</dbReference>
<proteinExistence type="predicted"/>
<accession>A0AA85BSL5</accession>
<feature type="domain" description="CUB" evidence="5">
    <location>
        <begin position="288"/>
        <end position="432"/>
    </location>
</feature>
<dbReference type="PROSITE" id="PS01180">
    <property type="entry name" value="CUB"/>
    <property type="match status" value="2"/>
</dbReference>
<dbReference type="SMART" id="SM00042">
    <property type="entry name" value="CUB"/>
    <property type="match status" value="2"/>
</dbReference>
<dbReference type="CDD" id="cd00041">
    <property type="entry name" value="CUB"/>
    <property type="match status" value="2"/>
</dbReference>
<protein>
    <recommendedName>
        <fullName evidence="5">CUB domain-containing protein</fullName>
    </recommendedName>
</protein>
<dbReference type="Proteomes" id="UP000050791">
    <property type="component" value="Unassembled WGS sequence"/>
</dbReference>
<feature type="domain" description="CUB" evidence="5">
    <location>
        <begin position="479"/>
        <end position="611"/>
    </location>
</feature>
<evidence type="ECO:0000256" key="1">
    <source>
        <dbReference type="ARBA" id="ARBA00022737"/>
    </source>
</evidence>
<evidence type="ECO:0000256" key="2">
    <source>
        <dbReference type="ARBA" id="ARBA00023157"/>
    </source>
</evidence>
<dbReference type="Pfam" id="PF00431">
    <property type="entry name" value="CUB"/>
    <property type="match status" value="2"/>
</dbReference>